<protein>
    <submittedName>
        <fullName evidence="2">DinB family protein</fullName>
    </submittedName>
</protein>
<dbReference type="SUPFAM" id="SSF109854">
    <property type="entry name" value="DinB/YfiT-like putative metalloenzymes"/>
    <property type="match status" value="1"/>
</dbReference>
<comment type="caution">
    <text evidence="2">The sequence shown here is derived from an EMBL/GenBank/DDBJ whole genome shotgun (WGS) entry which is preliminary data.</text>
</comment>
<evidence type="ECO:0000259" key="1">
    <source>
        <dbReference type="Pfam" id="PF12867"/>
    </source>
</evidence>
<dbReference type="Proteomes" id="UP001597052">
    <property type="component" value="Unassembled WGS sequence"/>
</dbReference>
<dbReference type="InterPro" id="IPR024775">
    <property type="entry name" value="DinB-like"/>
</dbReference>
<evidence type="ECO:0000313" key="3">
    <source>
        <dbReference type="Proteomes" id="UP001597052"/>
    </source>
</evidence>
<dbReference type="InterPro" id="IPR036249">
    <property type="entry name" value="Thioredoxin-like_sf"/>
</dbReference>
<accession>A0ABD6DAV3</accession>
<dbReference type="EMBL" id="JBHUDM010000004">
    <property type="protein sequence ID" value="MFD1642970.1"/>
    <property type="molecule type" value="Genomic_DNA"/>
</dbReference>
<proteinExistence type="predicted"/>
<dbReference type="Gene3D" id="1.20.120.450">
    <property type="entry name" value="dinb family like domain"/>
    <property type="match status" value="1"/>
</dbReference>
<dbReference type="InterPro" id="IPR034660">
    <property type="entry name" value="DinB/YfiT-like"/>
</dbReference>
<name>A0ABD6DAV3_9EURY</name>
<dbReference type="Pfam" id="PF12867">
    <property type="entry name" value="DinB_2"/>
    <property type="match status" value="1"/>
</dbReference>
<dbReference type="Gene3D" id="3.40.30.10">
    <property type="entry name" value="Glutaredoxin"/>
    <property type="match status" value="1"/>
</dbReference>
<reference evidence="2 3" key="1">
    <citation type="journal article" date="2019" name="Int. J. Syst. Evol. Microbiol.">
        <title>The Global Catalogue of Microorganisms (GCM) 10K type strain sequencing project: providing services to taxonomists for standard genome sequencing and annotation.</title>
        <authorList>
            <consortium name="The Broad Institute Genomics Platform"/>
            <consortium name="The Broad Institute Genome Sequencing Center for Infectious Disease"/>
            <person name="Wu L."/>
            <person name="Ma J."/>
        </authorList>
    </citation>
    <scope>NUCLEOTIDE SEQUENCE [LARGE SCALE GENOMIC DNA]</scope>
    <source>
        <strain evidence="2 3">CGMCC 1.10593</strain>
    </source>
</reference>
<keyword evidence="3" id="KW-1185">Reference proteome</keyword>
<sequence>MSATDTATHLYWATGCTSCLRVKEFLERTNTSFVSHNVVRTDGTTADDDVEASVGIQGVDPELMDEMAELGLPQHVPIVRRGEEWADGKDLKNVAELLDIDYDAEPLPVGELYDRLTILLETTQEYLEYLPDDELETHIPNRPRSYADLVQHIYSLPDVFMMHEAGVPMTGVPRMEHDWDHNSKVALRTYGSSVQGRLDDWFESTGQTCDWSETADVFWGQPTKHEFFERTTWHTGQHVRQLEWVLQEVCGVEIENPLDDALWEDLPMPEKVWNDN</sequence>
<evidence type="ECO:0000313" key="2">
    <source>
        <dbReference type="EMBL" id="MFD1642970.1"/>
    </source>
</evidence>
<gene>
    <name evidence="2" type="ORF">ACFSBW_13925</name>
</gene>
<organism evidence="2 3">
    <name type="scientific">Halohasta litorea</name>
    <dbReference type="NCBI Taxonomy" id="869891"/>
    <lineage>
        <taxon>Archaea</taxon>
        <taxon>Methanobacteriati</taxon>
        <taxon>Methanobacteriota</taxon>
        <taxon>Stenosarchaea group</taxon>
        <taxon>Halobacteria</taxon>
        <taxon>Halobacteriales</taxon>
        <taxon>Haloferacaceae</taxon>
        <taxon>Halohasta</taxon>
    </lineage>
</organism>
<feature type="domain" description="DinB-like" evidence="1">
    <location>
        <begin position="120"/>
        <end position="242"/>
    </location>
</feature>
<dbReference type="RefSeq" id="WP_256396502.1">
    <property type="nucleotide sequence ID" value="NZ_JANHDJ010000004.1"/>
</dbReference>
<dbReference type="SUPFAM" id="SSF52833">
    <property type="entry name" value="Thioredoxin-like"/>
    <property type="match status" value="1"/>
</dbReference>
<dbReference type="AlphaFoldDB" id="A0ABD6DAV3"/>